<accession>A0AAV7HXC9</accession>
<comment type="caution">
    <text evidence="1">The sequence shown here is derived from an EMBL/GenBank/DDBJ whole genome shotgun (WGS) entry which is preliminary data.</text>
</comment>
<reference evidence="1 2" key="1">
    <citation type="journal article" date="2021" name="J. Hered.">
        <title>A chromosome-level genome assembly of the parasitoid wasp, Cotesia glomerata (Hymenoptera: Braconidae).</title>
        <authorList>
            <person name="Pinto B.J."/>
            <person name="Weis J.J."/>
            <person name="Gamble T."/>
            <person name="Ode P.J."/>
            <person name="Paul R."/>
            <person name="Zaspel J.M."/>
        </authorList>
    </citation>
    <scope>NUCLEOTIDE SEQUENCE [LARGE SCALE GENOMIC DNA]</scope>
    <source>
        <strain evidence="1">CgM1</strain>
    </source>
</reference>
<keyword evidence="2" id="KW-1185">Reference proteome</keyword>
<gene>
    <name evidence="1" type="ORF">KQX54_016081</name>
</gene>
<dbReference type="EMBL" id="JAHXZJ010002982">
    <property type="protein sequence ID" value="KAH0535377.1"/>
    <property type="molecule type" value="Genomic_DNA"/>
</dbReference>
<dbReference type="AlphaFoldDB" id="A0AAV7HXC9"/>
<proteinExistence type="predicted"/>
<name>A0AAV7HXC9_COTGL</name>
<protein>
    <submittedName>
        <fullName evidence="1">Uncharacterized protein</fullName>
    </submittedName>
</protein>
<dbReference type="Proteomes" id="UP000826195">
    <property type="component" value="Unassembled WGS sequence"/>
</dbReference>
<sequence>MPFEMRLLVYQENIQSSVRTTGVKRQAWDRDLEKNSRDAFTRLLTLLVLLCTRWRFSWLKIPRNTASQDNDEELEAGSARCVRIQRTMATPGQHKVASHHHQNNTVSLSGHPFRFCPQTHKDPHSDGIALCQGTRSLIRFVPSSVLGVWPKNIFRLYHGPFHVPDTHQQQPAQGMDGLSPFIRRNKGFYEDVPLAVT</sequence>
<organism evidence="1 2">
    <name type="scientific">Cotesia glomerata</name>
    <name type="common">Lepidopteran parasitic wasp</name>
    <name type="synonym">Apanteles glomeratus</name>
    <dbReference type="NCBI Taxonomy" id="32391"/>
    <lineage>
        <taxon>Eukaryota</taxon>
        <taxon>Metazoa</taxon>
        <taxon>Ecdysozoa</taxon>
        <taxon>Arthropoda</taxon>
        <taxon>Hexapoda</taxon>
        <taxon>Insecta</taxon>
        <taxon>Pterygota</taxon>
        <taxon>Neoptera</taxon>
        <taxon>Endopterygota</taxon>
        <taxon>Hymenoptera</taxon>
        <taxon>Apocrita</taxon>
        <taxon>Ichneumonoidea</taxon>
        <taxon>Braconidae</taxon>
        <taxon>Microgastrinae</taxon>
        <taxon>Cotesia</taxon>
    </lineage>
</organism>
<evidence type="ECO:0000313" key="2">
    <source>
        <dbReference type="Proteomes" id="UP000826195"/>
    </source>
</evidence>
<evidence type="ECO:0000313" key="1">
    <source>
        <dbReference type="EMBL" id="KAH0535377.1"/>
    </source>
</evidence>